<feature type="transmembrane region" description="Helical" evidence="1">
    <location>
        <begin position="525"/>
        <end position="547"/>
    </location>
</feature>
<protein>
    <recommendedName>
        <fullName evidence="4">Methyltransferase domain-containing protein</fullName>
    </recommendedName>
</protein>
<evidence type="ECO:0008006" key="4">
    <source>
        <dbReference type="Google" id="ProtNLM"/>
    </source>
</evidence>
<feature type="transmembrane region" description="Helical" evidence="1">
    <location>
        <begin position="47"/>
        <end position="68"/>
    </location>
</feature>
<dbReference type="SUPFAM" id="SSF53335">
    <property type="entry name" value="S-adenosyl-L-methionine-dependent methyltransferases"/>
    <property type="match status" value="1"/>
</dbReference>
<dbReference type="PANTHER" id="PTHR11558">
    <property type="entry name" value="SPERMIDINE/SPERMINE SYNTHASE"/>
    <property type="match status" value="1"/>
</dbReference>
<feature type="transmembrane region" description="Helical" evidence="1">
    <location>
        <begin position="589"/>
        <end position="609"/>
    </location>
</feature>
<feature type="transmembrane region" description="Helical" evidence="1">
    <location>
        <begin position="647"/>
        <end position="666"/>
    </location>
</feature>
<keyword evidence="1" id="KW-0472">Membrane</keyword>
<dbReference type="GO" id="GO:0004766">
    <property type="term" value="F:spermidine synthase activity"/>
    <property type="evidence" value="ECO:0007669"/>
    <property type="project" value="TreeGrafter"/>
</dbReference>
<gene>
    <name evidence="2" type="ORF">H8E29_15650</name>
</gene>
<dbReference type="AlphaFoldDB" id="A0A8J6NJ83"/>
<dbReference type="InterPro" id="IPR001045">
    <property type="entry name" value="Spermi_synthase"/>
</dbReference>
<dbReference type="EMBL" id="JACNJN010000185">
    <property type="protein sequence ID" value="MBC8336696.1"/>
    <property type="molecule type" value="Genomic_DNA"/>
</dbReference>
<evidence type="ECO:0000256" key="1">
    <source>
        <dbReference type="SAM" id="Phobius"/>
    </source>
</evidence>
<evidence type="ECO:0000313" key="2">
    <source>
        <dbReference type="EMBL" id="MBC8336696.1"/>
    </source>
</evidence>
<feature type="transmembrane region" description="Helical" evidence="1">
    <location>
        <begin position="559"/>
        <end position="577"/>
    </location>
</feature>
<name>A0A8J6NJ83_9CHLR</name>
<feature type="transmembrane region" description="Helical" evidence="1">
    <location>
        <begin position="80"/>
        <end position="103"/>
    </location>
</feature>
<sequence>MHAEHTQKRKDLLIVPGKIAWSVFLISVVGLFLEMLLIRWIGTEIRIFAYLQNTILVACFLGIGLGLFSSHQQIKFQQTLIPLSILLILMVIPSVRTVLGNISEALSVLDDFVIWGLFETTDNLVKISLVVIGLIGTYCLLFLVVDIFVPLGRLLGRLIDDHPNTIWVYSVNVAGSLVGTWLFVFLSFFNQPPFTWFLVFGGLMTILVIWFSRNIKTNLALLGIIVALSWFVGLVPNSLDVVWSPYQKLVVQGLVQDDTGFSKYLVTVNNTGYQAMANLSDTFTSSDPERFQPEKQGLSQYDIPLLLHPNPKNYLIVGAGSGNDAAGGIRNGAKNITAVEIDPAIISLGRKYHPENPYTSPSVNVVNNDARSFFATTTEKFDVISFSLLDSHTTTAMTNARLDHYVYTRESIEQAKSLLSDGGIMVLTFEPTKNYIGDRMANVLQDVFGEEPISFRIPRSEYGWGGVMFISGDLDIARNQINQNQLFEAYITELQQISPLSFPLTTKIATDDWPYIYLESPKIPVLFYLLFGMMLLLLFHSSIRWKIPNLITRWNRSHWHFFFLGAAFLLLEVQNISKASVVLGNTWQTNAAIISGVLIMVLLANWVAYKFPDIKISFVYLALIGITLTLYFVDLAQFAFLPYATKIIVVGSLTTLPMLFSGIIFISSFAKVERKDEALGSNMVGSLVGALLQAVTYLIGIKALLLIVAAFYALSFLALPQQFGQGDGVPSPNKTR</sequence>
<reference evidence="2 3" key="1">
    <citation type="submission" date="2020-08" db="EMBL/GenBank/DDBJ databases">
        <title>Bridging the membrane lipid divide: bacteria of the FCB group superphylum have the potential to synthesize archaeal ether lipids.</title>
        <authorList>
            <person name="Villanueva L."/>
            <person name="Von Meijenfeldt F.A.B."/>
            <person name="Westbye A.B."/>
            <person name="Yadav S."/>
            <person name="Hopmans E.C."/>
            <person name="Dutilh B.E."/>
            <person name="Sinninghe Damste J.S."/>
        </authorList>
    </citation>
    <scope>NUCLEOTIDE SEQUENCE [LARGE SCALE GENOMIC DNA]</scope>
    <source>
        <strain evidence="2">NIOZ-UU36</strain>
    </source>
</reference>
<feature type="transmembrane region" description="Helical" evidence="1">
    <location>
        <begin position="194"/>
        <end position="212"/>
    </location>
</feature>
<dbReference type="GO" id="GO:0005829">
    <property type="term" value="C:cytosol"/>
    <property type="evidence" value="ECO:0007669"/>
    <property type="project" value="TreeGrafter"/>
</dbReference>
<proteinExistence type="predicted"/>
<feature type="transmembrane region" description="Helical" evidence="1">
    <location>
        <begin position="21"/>
        <end position="41"/>
    </location>
</feature>
<evidence type="ECO:0000313" key="3">
    <source>
        <dbReference type="Proteomes" id="UP000614469"/>
    </source>
</evidence>
<feature type="transmembrane region" description="Helical" evidence="1">
    <location>
        <begin position="618"/>
        <end position="641"/>
    </location>
</feature>
<feature type="transmembrane region" description="Helical" evidence="1">
    <location>
        <begin position="166"/>
        <end position="188"/>
    </location>
</feature>
<dbReference type="CDD" id="cd02440">
    <property type="entry name" value="AdoMet_MTases"/>
    <property type="match status" value="1"/>
</dbReference>
<keyword evidence="1" id="KW-1133">Transmembrane helix</keyword>
<dbReference type="InterPro" id="IPR029063">
    <property type="entry name" value="SAM-dependent_MTases_sf"/>
</dbReference>
<organism evidence="2 3">
    <name type="scientific">Candidatus Desulfolinea nitratireducens</name>
    <dbReference type="NCBI Taxonomy" id="2841698"/>
    <lineage>
        <taxon>Bacteria</taxon>
        <taxon>Bacillati</taxon>
        <taxon>Chloroflexota</taxon>
        <taxon>Anaerolineae</taxon>
        <taxon>Anaerolineales</taxon>
        <taxon>Anaerolineales incertae sedis</taxon>
        <taxon>Candidatus Desulfolinea</taxon>
    </lineage>
</organism>
<feature type="transmembrane region" description="Helical" evidence="1">
    <location>
        <begin position="687"/>
        <end position="714"/>
    </location>
</feature>
<comment type="caution">
    <text evidence="2">The sequence shown here is derived from an EMBL/GenBank/DDBJ whole genome shotgun (WGS) entry which is preliminary data.</text>
</comment>
<feature type="transmembrane region" description="Helical" evidence="1">
    <location>
        <begin position="219"/>
        <end position="239"/>
    </location>
</feature>
<keyword evidence="1" id="KW-0812">Transmembrane</keyword>
<accession>A0A8J6NJ83</accession>
<dbReference type="Pfam" id="PF01564">
    <property type="entry name" value="Spermine_synth"/>
    <property type="match status" value="1"/>
</dbReference>
<dbReference type="GO" id="GO:0008295">
    <property type="term" value="P:spermidine biosynthetic process"/>
    <property type="evidence" value="ECO:0007669"/>
    <property type="project" value="TreeGrafter"/>
</dbReference>
<dbReference type="PANTHER" id="PTHR11558:SF11">
    <property type="entry name" value="SPERMIDINE SYNTHASE"/>
    <property type="match status" value="1"/>
</dbReference>
<feature type="transmembrane region" description="Helical" evidence="1">
    <location>
        <begin position="123"/>
        <end position="145"/>
    </location>
</feature>
<dbReference type="Gene3D" id="3.40.50.150">
    <property type="entry name" value="Vaccinia Virus protein VP39"/>
    <property type="match status" value="1"/>
</dbReference>
<dbReference type="Proteomes" id="UP000614469">
    <property type="component" value="Unassembled WGS sequence"/>
</dbReference>